<gene>
    <name evidence="12" type="ORF">FEM48_Zijuj11G0163600</name>
</gene>
<dbReference type="GO" id="GO:0016567">
    <property type="term" value="P:protein ubiquitination"/>
    <property type="evidence" value="ECO:0007669"/>
    <property type="project" value="TreeGrafter"/>
</dbReference>
<dbReference type="EMBL" id="JAEACU010000011">
    <property type="protein sequence ID" value="KAH7515133.1"/>
    <property type="molecule type" value="Genomic_DNA"/>
</dbReference>
<keyword evidence="10" id="KW-0472">Membrane</keyword>
<feature type="compositionally biased region" description="Acidic residues" evidence="9">
    <location>
        <begin position="255"/>
        <end position="288"/>
    </location>
</feature>
<dbReference type="GO" id="GO:0005737">
    <property type="term" value="C:cytoplasm"/>
    <property type="evidence" value="ECO:0007669"/>
    <property type="project" value="TreeGrafter"/>
</dbReference>
<dbReference type="SMART" id="SM00184">
    <property type="entry name" value="RING"/>
    <property type="match status" value="1"/>
</dbReference>
<evidence type="ECO:0000256" key="8">
    <source>
        <dbReference type="PROSITE-ProRule" id="PRU00175"/>
    </source>
</evidence>
<dbReference type="GO" id="GO:0008270">
    <property type="term" value="F:zinc ion binding"/>
    <property type="evidence" value="ECO:0007669"/>
    <property type="project" value="UniProtKB-KW"/>
</dbReference>
<evidence type="ECO:0000256" key="2">
    <source>
        <dbReference type="ARBA" id="ARBA00012483"/>
    </source>
</evidence>
<dbReference type="PROSITE" id="PS50089">
    <property type="entry name" value="ZF_RING_2"/>
    <property type="match status" value="1"/>
</dbReference>
<evidence type="ECO:0000259" key="11">
    <source>
        <dbReference type="PROSITE" id="PS50089"/>
    </source>
</evidence>
<protein>
    <recommendedName>
        <fullName evidence="2">RING-type E3 ubiquitin transferase</fullName>
        <ecNumber evidence="2">2.3.2.27</ecNumber>
    </recommendedName>
</protein>
<keyword evidence="10" id="KW-1133">Transmembrane helix</keyword>
<evidence type="ECO:0000256" key="5">
    <source>
        <dbReference type="ARBA" id="ARBA00022771"/>
    </source>
</evidence>
<keyword evidence="3" id="KW-0808">Transferase</keyword>
<name>A0A978UK02_ZIZJJ</name>
<feature type="region of interest" description="Disordered" evidence="9">
    <location>
        <begin position="84"/>
        <end position="104"/>
    </location>
</feature>
<reference evidence="12" key="1">
    <citation type="journal article" date="2021" name="Front. Plant Sci.">
        <title>Chromosome-Scale Genome Assembly for Chinese Sour Jujube and Insights Into Its Genome Evolution and Domestication Signature.</title>
        <authorList>
            <person name="Shen L.-Y."/>
            <person name="Luo H."/>
            <person name="Wang X.-L."/>
            <person name="Wang X.-M."/>
            <person name="Qiu X.-J."/>
            <person name="Liu H."/>
            <person name="Zhou S.-S."/>
            <person name="Jia K.-H."/>
            <person name="Nie S."/>
            <person name="Bao Y.-T."/>
            <person name="Zhang R.-G."/>
            <person name="Yun Q.-Z."/>
            <person name="Chai Y.-H."/>
            <person name="Lu J.-Y."/>
            <person name="Li Y."/>
            <person name="Zhao S.-W."/>
            <person name="Mao J.-F."/>
            <person name="Jia S.-G."/>
            <person name="Mao Y.-M."/>
        </authorList>
    </citation>
    <scope>NUCLEOTIDE SEQUENCE</scope>
    <source>
        <strain evidence="12">AT0</strain>
        <tissue evidence="12">Leaf</tissue>
    </source>
</reference>
<evidence type="ECO:0000256" key="3">
    <source>
        <dbReference type="ARBA" id="ARBA00022679"/>
    </source>
</evidence>
<evidence type="ECO:0000313" key="13">
    <source>
        <dbReference type="Proteomes" id="UP000813462"/>
    </source>
</evidence>
<dbReference type="SUPFAM" id="SSF57850">
    <property type="entry name" value="RING/U-box"/>
    <property type="match status" value="1"/>
</dbReference>
<evidence type="ECO:0000256" key="10">
    <source>
        <dbReference type="SAM" id="Phobius"/>
    </source>
</evidence>
<sequence length="593" mass="66209">MQFASFSFRLNFRLFSVLMDGESQRISQEFPHSTAQSGLSGSQPPRCSLCQKILSPDTEVAGDLESIGICGDCKFLLLEDFGTPTHESHHRRPPSRRRTRYNSSSESIENLFSQQFSQMINLARQTQSSVSGLEDSPGDGDATTRLPQQTSSRAAPRGSTRWRRVLSDTESDGFDNADSLYAESESNVSFGRYRVFHAESDAVSFSTYGGDSDASVDLHGFLDSEMFTQPNEGSDFDSETDIDPMHAGLNQWNSDELEEEGGGGEEGEEEEGEEEDGEWEEVDGEENTVDSTEARARFQNFLFSSQSESNYAVGWSRQTHSPESEGMINWRANSQLYAYDIFSNLEQSEFLPYIGNSGDYLDARGFEDLLQHLAEADNSRRGAPPASVSCVNSLPRVVINKEHKKHDDLACAICKDVLSIGTEVNQLPCKHLYHPSCILPWLSARNSCPLCRYELPTDDREYEEGKQNIINRGQMHDVQQDVGEDSSSDVSVIAEEDGEHEFSRDISEQREVLDIEPAINSSVRESSTGRWFFLAAAPIVGLVGIVLVFWLGNPLGESRGAARLPEQGQQQILVSGSSLNQRENRSRRWWSLF</sequence>
<evidence type="ECO:0000256" key="1">
    <source>
        <dbReference type="ARBA" id="ARBA00000900"/>
    </source>
</evidence>
<evidence type="ECO:0000313" key="12">
    <source>
        <dbReference type="EMBL" id="KAH7515133.1"/>
    </source>
</evidence>
<feature type="domain" description="RING-type" evidence="11">
    <location>
        <begin position="411"/>
        <end position="452"/>
    </location>
</feature>
<dbReference type="PANTHER" id="PTHR15710:SF242">
    <property type="entry name" value="OS06G0633500 PROTEIN"/>
    <property type="match status" value="1"/>
</dbReference>
<comment type="caution">
    <text evidence="12">The sequence shown here is derived from an EMBL/GenBank/DDBJ whole genome shotgun (WGS) entry which is preliminary data.</text>
</comment>
<dbReference type="FunFam" id="3.30.40.10:FF:000022">
    <property type="entry name" value="E3 ubiquitin-protein ligase RING1-like"/>
    <property type="match status" value="1"/>
</dbReference>
<dbReference type="Pfam" id="PF13639">
    <property type="entry name" value="zf-RING_2"/>
    <property type="match status" value="1"/>
</dbReference>
<proteinExistence type="predicted"/>
<dbReference type="InterPro" id="IPR013083">
    <property type="entry name" value="Znf_RING/FYVE/PHD"/>
</dbReference>
<accession>A0A978UK02</accession>
<dbReference type="GO" id="GO:0061630">
    <property type="term" value="F:ubiquitin protein ligase activity"/>
    <property type="evidence" value="ECO:0007669"/>
    <property type="project" value="UniProtKB-EC"/>
</dbReference>
<dbReference type="CDD" id="cd16667">
    <property type="entry name" value="RING-H2_RNF126-like"/>
    <property type="match status" value="1"/>
</dbReference>
<feature type="region of interest" description="Disordered" evidence="9">
    <location>
        <begin position="245"/>
        <end position="290"/>
    </location>
</feature>
<dbReference type="Proteomes" id="UP000813462">
    <property type="component" value="Unassembled WGS sequence"/>
</dbReference>
<evidence type="ECO:0000256" key="6">
    <source>
        <dbReference type="ARBA" id="ARBA00022786"/>
    </source>
</evidence>
<keyword evidence="5 8" id="KW-0863">Zinc-finger</keyword>
<dbReference type="Gene3D" id="3.30.40.10">
    <property type="entry name" value="Zinc/RING finger domain, C3HC4 (zinc finger)"/>
    <property type="match status" value="1"/>
</dbReference>
<keyword evidence="10" id="KW-0812">Transmembrane</keyword>
<dbReference type="InterPro" id="IPR001841">
    <property type="entry name" value="Znf_RING"/>
</dbReference>
<evidence type="ECO:0000256" key="4">
    <source>
        <dbReference type="ARBA" id="ARBA00022723"/>
    </source>
</evidence>
<dbReference type="EC" id="2.3.2.27" evidence="2"/>
<dbReference type="AlphaFoldDB" id="A0A978UK02"/>
<keyword evidence="6" id="KW-0833">Ubl conjugation pathway</keyword>
<evidence type="ECO:0000256" key="9">
    <source>
        <dbReference type="SAM" id="MobiDB-lite"/>
    </source>
</evidence>
<organism evidence="12 13">
    <name type="scientific">Ziziphus jujuba var. spinosa</name>
    <dbReference type="NCBI Taxonomy" id="714518"/>
    <lineage>
        <taxon>Eukaryota</taxon>
        <taxon>Viridiplantae</taxon>
        <taxon>Streptophyta</taxon>
        <taxon>Embryophyta</taxon>
        <taxon>Tracheophyta</taxon>
        <taxon>Spermatophyta</taxon>
        <taxon>Magnoliopsida</taxon>
        <taxon>eudicotyledons</taxon>
        <taxon>Gunneridae</taxon>
        <taxon>Pentapetalae</taxon>
        <taxon>rosids</taxon>
        <taxon>fabids</taxon>
        <taxon>Rosales</taxon>
        <taxon>Rhamnaceae</taxon>
        <taxon>Paliureae</taxon>
        <taxon>Ziziphus</taxon>
    </lineage>
</organism>
<feature type="transmembrane region" description="Helical" evidence="10">
    <location>
        <begin position="531"/>
        <end position="551"/>
    </location>
</feature>
<feature type="region of interest" description="Disordered" evidence="9">
    <location>
        <begin position="125"/>
        <end position="166"/>
    </location>
</feature>
<keyword evidence="7" id="KW-0862">Zinc</keyword>
<dbReference type="PANTHER" id="PTHR15710">
    <property type="entry name" value="E3 UBIQUITIN-PROTEIN LIGASE PRAJA"/>
    <property type="match status" value="1"/>
</dbReference>
<comment type="catalytic activity">
    <reaction evidence="1">
        <text>S-ubiquitinyl-[E2 ubiquitin-conjugating enzyme]-L-cysteine + [acceptor protein]-L-lysine = [E2 ubiquitin-conjugating enzyme]-L-cysteine + N(6)-ubiquitinyl-[acceptor protein]-L-lysine.</text>
        <dbReference type="EC" id="2.3.2.27"/>
    </reaction>
</comment>
<keyword evidence="4" id="KW-0479">Metal-binding</keyword>
<evidence type="ECO:0000256" key="7">
    <source>
        <dbReference type="ARBA" id="ARBA00022833"/>
    </source>
</evidence>
<feature type="compositionally biased region" description="Basic residues" evidence="9">
    <location>
        <begin position="88"/>
        <end position="100"/>
    </location>
</feature>